<evidence type="ECO:0000256" key="1">
    <source>
        <dbReference type="ARBA" id="ARBA00004123"/>
    </source>
</evidence>
<evidence type="ECO:0000313" key="5">
    <source>
        <dbReference type="Proteomes" id="UP000077315"/>
    </source>
</evidence>
<dbReference type="InterPro" id="IPR036322">
    <property type="entry name" value="WD40_repeat_dom_sf"/>
</dbReference>
<evidence type="ECO:0000256" key="3">
    <source>
        <dbReference type="ARBA" id="ARBA00023242"/>
    </source>
</evidence>
<dbReference type="GO" id="GO:0006383">
    <property type="term" value="P:transcription by RNA polymerase III"/>
    <property type="evidence" value="ECO:0007669"/>
    <property type="project" value="TreeGrafter"/>
</dbReference>
<evidence type="ECO:0008006" key="6">
    <source>
        <dbReference type="Google" id="ProtNLM"/>
    </source>
</evidence>
<keyword evidence="3" id="KW-0539">Nucleus</keyword>
<keyword evidence="5" id="KW-1185">Reference proteome</keyword>
<dbReference type="GO" id="GO:0005634">
    <property type="term" value="C:nucleus"/>
    <property type="evidence" value="ECO:0007669"/>
    <property type="project" value="UniProtKB-SubCell"/>
</dbReference>
<dbReference type="GO" id="GO:0000127">
    <property type="term" value="C:transcription factor TFIIIC complex"/>
    <property type="evidence" value="ECO:0007669"/>
    <property type="project" value="TreeGrafter"/>
</dbReference>
<sequence>MRSETIDYKKHVYAKLLKKAAESNVYSNVHSLPNEWQMINSEEAKSYIPNPNPRKVTFGITKRDTRTIDLFEVISLDETIKHKRGFIVNTGGSIWGLDFVPKRPSVDSRPLVEYLAVSGYRGANEEHHNINEIQKDYQNCIQIWECDRTVSEDTPTKKPRLRMCMVHNFGVCHDLKWCPYGAYEEIPTEKGTWAKLGILAMACGDNTVRLLVVPHPNTFREHKETVYLRIQDSRYKFSLPRVYCKTISWGGHSLLACGYTSGGIVLQNVKMALSADDLPDQKDTIIHHIIHHEDSVESIAWLGSLESQYFVSTGRSGILLAHDLQDIRTRIEVNRVAGTRHAVTWTGDNLISIINSENNVHGISACNGSCFQFVKHGKYTSHFGLVWTIAASEHHGIIVSGCSDGYVCMINSYKRPNRLRHGVLYHLIWNEETDTLRYVDGQKITVKETLRPQWSYVLDPIVSIQKAAWNCNKEGSNWVASGGSSGLCRIEFVWYDK</sequence>
<dbReference type="OrthoDB" id="4703at2759"/>
<protein>
    <recommendedName>
        <fullName evidence="6">Anaphase-promoting complex subunit 4 WD40 domain-containing protein</fullName>
    </recommendedName>
</protein>
<reference evidence="5" key="1">
    <citation type="submission" date="2015-06" db="EMBL/GenBank/DDBJ databases">
        <title>Expansion of signal transduction pathways in fungi by whole-genome duplication.</title>
        <authorList>
            <consortium name="DOE Joint Genome Institute"/>
            <person name="Corrochano L.M."/>
            <person name="Kuo A."/>
            <person name="Marcet-Houben M."/>
            <person name="Polaino S."/>
            <person name="Salamov A."/>
            <person name="Villalobos J.M."/>
            <person name="Alvarez M.I."/>
            <person name="Avalos J."/>
            <person name="Benito E.P."/>
            <person name="Benoit I."/>
            <person name="Burger G."/>
            <person name="Camino L.P."/>
            <person name="Canovas D."/>
            <person name="Cerda-Olmedo E."/>
            <person name="Cheng J.-F."/>
            <person name="Dominguez A."/>
            <person name="Elias M."/>
            <person name="Eslava A.P."/>
            <person name="Glaser F."/>
            <person name="Grimwood J."/>
            <person name="Gutierrez G."/>
            <person name="Heitman J."/>
            <person name="Henrissat B."/>
            <person name="Iturriaga E.A."/>
            <person name="Lang B.F."/>
            <person name="Lavin J.L."/>
            <person name="Lee S."/>
            <person name="Li W."/>
            <person name="Lindquist E."/>
            <person name="Lopez-Garcia S."/>
            <person name="Luque E.M."/>
            <person name="Marcos A.T."/>
            <person name="Martin J."/>
            <person name="McCluskey K."/>
            <person name="Medina H.R."/>
            <person name="Miralles-Duran A."/>
            <person name="Miyazaki A."/>
            <person name="Munoz-Torres E."/>
            <person name="Oguiza J.A."/>
            <person name="Ohm R."/>
            <person name="Olmedo M."/>
            <person name="Orejas M."/>
            <person name="Ortiz-Castellanos L."/>
            <person name="Pisabarro A.G."/>
            <person name="Rodriguez-Romero J."/>
            <person name="Ruiz-Herrera J."/>
            <person name="Ruiz-Vazquez R."/>
            <person name="Sanz C."/>
            <person name="Schackwitz W."/>
            <person name="Schmutz J."/>
            <person name="Shahriari M."/>
            <person name="Shelest E."/>
            <person name="Silva-Franco F."/>
            <person name="Soanes D."/>
            <person name="Syed K."/>
            <person name="Tagua V.G."/>
            <person name="Talbot N.J."/>
            <person name="Thon M."/>
            <person name="De vries R.P."/>
            <person name="Wiebenga A."/>
            <person name="Yadav J.S."/>
            <person name="Braun E.L."/>
            <person name="Baker S."/>
            <person name="Garre V."/>
            <person name="Horwitz B."/>
            <person name="Torres-Martinez S."/>
            <person name="Idnurm A."/>
            <person name="Herrera-Estrella A."/>
            <person name="Gabaldon T."/>
            <person name="Grigoriev I.V."/>
        </authorList>
    </citation>
    <scope>NUCLEOTIDE SEQUENCE [LARGE SCALE GENOMIC DNA]</scope>
    <source>
        <strain evidence="5">NRRL 1555(-)</strain>
    </source>
</reference>
<dbReference type="VEuPathDB" id="FungiDB:PHYBLDRAFT_153211"/>
<dbReference type="InterPro" id="IPR001680">
    <property type="entry name" value="WD40_rpt"/>
</dbReference>
<dbReference type="STRING" id="763407.A0A162N4C7"/>
<organism evidence="4 5">
    <name type="scientific">Phycomyces blakesleeanus (strain ATCC 8743b / DSM 1359 / FGSC 10004 / NBRC 33097 / NRRL 1555)</name>
    <dbReference type="NCBI Taxonomy" id="763407"/>
    <lineage>
        <taxon>Eukaryota</taxon>
        <taxon>Fungi</taxon>
        <taxon>Fungi incertae sedis</taxon>
        <taxon>Mucoromycota</taxon>
        <taxon>Mucoromycotina</taxon>
        <taxon>Mucoromycetes</taxon>
        <taxon>Mucorales</taxon>
        <taxon>Phycomycetaceae</taxon>
        <taxon>Phycomyces</taxon>
    </lineage>
</organism>
<dbReference type="InterPro" id="IPR052416">
    <property type="entry name" value="GTF3C_component"/>
</dbReference>
<evidence type="ECO:0000313" key="4">
    <source>
        <dbReference type="EMBL" id="OAD65734.1"/>
    </source>
</evidence>
<keyword evidence="2" id="KW-0804">Transcription</keyword>
<dbReference type="RefSeq" id="XP_018283774.1">
    <property type="nucleotide sequence ID" value="XM_018433092.1"/>
</dbReference>
<comment type="subcellular location">
    <subcellularLocation>
        <location evidence="1">Nucleus</location>
    </subcellularLocation>
</comment>
<dbReference type="AlphaFoldDB" id="A0A162N4C7"/>
<dbReference type="InParanoid" id="A0A162N4C7"/>
<dbReference type="SUPFAM" id="SSF50978">
    <property type="entry name" value="WD40 repeat-like"/>
    <property type="match status" value="1"/>
</dbReference>
<dbReference type="Gene3D" id="2.130.10.10">
    <property type="entry name" value="YVTN repeat-like/Quinoprotein amine dehydrogenase"/>
    <property type="match status" value="1"/>
</dbReference>
<dbReference type="SMART" id="SM00320">
    <property type="entry name" value="WD40"/>
    <property type="match status" value="3"/>
</dbReference>
<dbReference type="PANTHER" id="PTHR15052">
    <property type="entry name" value="RNA POLYMERASE III TRANSCRIPTION INITIATION FACTOR COMPLEX SUBUNIT"/>
    <property type="match status" value="1"/>
</dbReference>
<proteinExistence type="predicted"/>
<dbReference type="GeneID" id="28993998"/>
<gene>
    <name evidence="4" type="ORF">PHYBLDRAFT_153211</name>
</gene>
<dbReference type="EMBL" id="KV441008">
    <property type="protein sequence ID" value="OAD65734.1"/>
    <property type="molecule type" value="Genomic_DNA"/>
</dbReference>
<dbReference type="InterPro" id="IPR015943">
    <property type="entry name" value="WD40/YVTN_repeat-like_dom_sf"/>
</dbReference>
<dbReference type="FunCoup" id="A0A162N4C7">
    <property type="interactions" value="1"/>
</dbReference>
<accession>A0A162N4C7</accession>
<evidence type="ECO:0000256" key="2">
    <source>
        <dbReference type="ARBA" id="ARBA00023163"/>
    </source>
</evidence>
<dbReference type="Proteomes" id="UP000077315">
    <property type="component" value="Unassembled WGS sequence"/>
</dbReference>
<dbReference type="PANTHER" id="PTHR15052:SF2">
    <property type="entry name" value="GENERAL TRANSCRIPTION FACTOR 3C POLYPEPTIDE 2"/>
    <property type="match status" value="1"/>
</dbReference>
<name>A0A162N4C7_PHYB8</name>